<feature type="domain" description="DOMON" evidence="9">
    <location>
        <begin position="45"/>
        <end position="158"/>
    </location>
</feature>
<evidence type="ECO:0000256" key="3">
    <source>
        <dbReference type="ARBA" id="ARBA00022729"/>
    </source>
</evidence>
<proteinExistence type="predicted"/>
<dbReference type="STRING" id="3659.A0A0A0K5A4"/>
<keyword evidence="3 8" id="KW-0732">Signal</keyword>
<dbReference type="PROSITE" id="PS50836">
    <property type="entry name" value="DOMON"/>
    <property type="match status" value="1"/>
</dbReference>
<keyword evidence="2" id="KW-0813">Transport</keyword>
<dbReference type="GO" id="GO:0016020">
    <property type="term" value="C:membrane"/>
    <property type="evidence" value="ECO:0007669"/>
    <property type="project" value="UniProtKB-SubCell"/>
</dbReference>
<evidence type="ECO:0000256" key="4">
    <source>
        <dbReference type="ARBA" id="ARBA00022982"/>
    </source>
</evidence>
<evidence type="ECO:0000256" key="7">
    <source>
        <dbReference type="SAM" id="Phobius"/>
    </source>
</evidence>
<name>A0A0A0K5A4_CUCSA</name>
<evidence type="ECO:0000313" key="10">
    <source>
        <dbReference type="EMBL" id="KGN44663.1"/>
    </source>
</evidence>
<keyword evidence="7" id="KW-0812">Transmembrane</keyword>
<accession>A0A0A0K5A4</accession>
<keyword evidence="4" id="KW-0249">Electron transport</keyword>
<gene>
    <name evidence="10" type="ORF">Csa_7G368155</name>
</gene>
<evidence type="ECO:0000313" key="11">
    <source>
        <dbReference type="Proteomes" id="UP000029981"/>
    </source>
</evidence>
<dbReference type="InterPro" id="IPR045265">
    <property type="entry name" value="AIR12_DOMON"/>
</dbReference>
<dbReference type="Proteomes" id="UP000029981">
    <property type="component" value="Chromosome 7"/>
</dbReference>
<feature type="transmembrane region" description="Helical" evidence="7">
    <location>
        <begin position="245"/>
        <end position="262"/>
    </location>
</feature>
<dbReference type="OMA" id="EICKYEN"/>
<evidence type="ECO:0000256" key="5">
    <source>
        <dbReference type="ARBA" id="ARBA00023136"/>
    </source>
</evidence>
<feature type="region of interest" description="Disordered" evidence="6">
    <location>
        <begin position="194"/>
        <end position="214"/>
    </location>
</feature>
<dbReference type="eggNOG" id="KOG4293">
    <property type="taxonomic scope" value="Eukaryota"/>
</dbReference>
<dbReference type="CDD" id="cd09629">
    <property type="entry name" value="DOMON_CIL1_like"/>
    <property type="match status" value="1"/>
</dbReference>
<reference evidence="10 11" key="4">
    <citation type="journal article" date="2011" name="BMC Genomics">
        <title>RNA-Seq improves annotation of protein-coding genes in the cucumber genome.</title>
        <authorList>
            <person name="Li Z."/>
            <person name="Zhang Z."/>
            <person name="Yan P."/>
            <person name="Huang S."/>
            <person name="Fei Z."/>
            <person name="Lin K."/>
        </authorList>
    </citation>
    <scope>NUCLEOTIDE SEQUENCE [LARGE SCALE GENOMIC DNA]</scope>
    <source>
        <strain evidence="11">cv. 9930</strain>
    </source>
</reference>
<dbReference type="PANTHER" id="PTHR23130:SF157">
    <property type="entry name" value="AUXIN-INDUCED IN ROOT CULTURES PROTEIN 12"/>
    <property type="match status" value="1"/>
</dbReference>
<evidence type="ECO:0000256" key="6">
    <source>
        <dbReference type="SAM" id="MobiDB-lite"/>
    </source>
</evidence>
<reference evidence="10 11" key="3">
    <citation type="journal article" date="2010" name="BMC Genomics">
        <title>Transcriptome sequencing and comparative analysis of cucumber flowers with different sex types.</title>
        <authorList>
            <person name="Guo S."/>
            <person name="Zheng Y."/>
            <person name="Joung J.G."/>
            <person name="Liu S."/>
            <person name="Zhang Z."/>
            <person name="Crasta O.R."/>
            <person name="Sobral B.W."/>
            <person name="Xu Y."/>
            <person name="Huang S."/>
            <person name="Fei Z."/>
        </authorList>
    </citation>
    <scope>NUCLEOTIDE SEQUENCE [LARGE SCALE GENOMIC DNA]</scope>
    <source>
        <strain evidence="11">cv. 9930</strain>
    </source>
</reference>
<keyword evidence="11" id="KW-1185">Reference proteome</keyword>
<feature type="chain" id="PRO_5001964773" description="DOMON domain-containing protein" evidence="8">
    <location>
        <begin position="20"/>
        <end position="264"/>
    </location>
</feature>
<keyword evidence="7" id="KW-1133">Transmembrane helix</keyword>
<comment type="subcellular location">
    <subcellularLocation>
        <location evidence="1">Membrane</location>
    </subcellularLocation>
</comment>
<dbReference type="InterPro" id="IPR005018">
    <property type="entry name" value="DOMON_domain"/>
</dbReference>
<reference evidence="10 11" key="1">
    <citation type="journal article" date="2009" name="Nat. Genet.">
        <title>The genome of the cucumber, Cucumis sativus L.</title>
        <authorList>
            <person name="Huang S."/>
            <person name="Li R."/>
            <person name="Zhang Z."/>
            <person name="Li L."/>
            <person name="Gu X."/>
            <person name="Fan W."/>
            <person name="Lucas W.J."/>
            <person name="Wang X."/>
            <person name="Xie B."/>
            <person name="Ni P."/>
            <person name="Ren Y."/>
            <person name="Zhu H."/>
            <person name="Li J."/>
            <person name="Lin K."/>
            <person name="Jin W."/>
            <person name="Fei Z."/>
            <person name="Li G."/>
            <person name="Staub J."/>
            <person name="Kilian A."/>
            <person name="van der Vossen E.A."/>
            <person name="Wu Y."/>
            <person name="Guo J."/>
            <person name="He J."/>
            <person name="Jia Z."/>
            <person name="Ren Y."/>
            <person name="Tian G."/>
            <person name="Lu Y."/>
            <person name="Ruan J."/>
            <person name="Qian W."/>
            <person name="Wang M."/>
            <person name="Huang Q."/>
            <person name="Li B."/>
            <person name="Xuan Z."/>
            <person name="Cao J."/>
            <person name="Asan"/>
            <person name="Wu Z."/>
            <person name="Zhang J."/>
            <person name="Cai Q."/>
            <person name="Bai Y."/>
            <person name="Zhao B."/>
            <person name="Han Y."/>
            <person name="Li Y."/>
            <person name="Li X."/>
            <person name="Wang S."/>
            <person name="Shi Q."/>
            <person name="Liu S."/>
            <person name="Cho W.K."/>
            <person name="Kim J.Y."/>
            <person name="Xu Y."/>
            <person name="Heller-Uszynska K."/>
            <person name="Miao H."/>
            <person name="Cheng Z."/>
            <person name="Zhang S."/>
            <person name="Wu J."/>
            <person name="Yang Y."/>
            <person name="Kang H."/>
            <person name="Li M."/>
            <person name="Liang H."/>
            <person name="Ren X."/>
            <person name="Shi Z."/>
            <person name="Wen M."/>
            <person name="Jian M."/>
            <person name="Yang H."/>
            <person name="Zhang G."/>
            <person name="Yang Z."/>
            <person name="Chen R."/>
            <person name="Liu S."/>
            <person name="Li J."/>
            <person name="Ma L."/>
            <person name="Liu H."/>
            <person name="Zhou Y."/>
            <person name="Zhao J."/>
            <person name="Fang X."/>
            <person name="Li G."/>
            <person name="Fang L."/>
            <person name="Li Y."/>
            <person name="Liu D."/>
            <person name="Zheng H."/>
            <person name="Zhang Y."/>
            <person name="Qin N."/>
            <person name="Li Z."/>
            <person name="Yang G."/>
            <person name="Yang S."/>
            <person name="Bolund L."/>
            <person name="Kristiansen K."/>
            <person name="Zheng H."/>
            <person name="Li S."/>
            <person name="Zhang X."/>
            <person name="Yang H."/>
            <person name="Wang J."/>
            <person name="Sun R."/>
            <person name="Zhang B."/>
            <person name="Jiang S."/>
            <person name="Wang J."/>
            <person name="Du Y."/>
            <person name="Li S."/>
        </authorList>
    </citation>
    <scope>NUCLEOTIDE SEQUENCE [LARGE SCALE GENOMIC DNA]</scope>
    <source>
        <strain evidence="11">cv. 9930</strain>
    </source>
</reference>
<protein>
    <recommendedName>
        <fullName evidence="9">DOMON domain-containing protein</fullName>
    </recommendedName>
</protein>
<dbReference type="Gramene" id="KGN44663">
    <property type="protein sequence ID" value="KGN44663"/>
    <property type="gene ID" value="Csa_7G368155"/>
</dbReference>
<evidence type="ECO:0000256" key="1">
    <source>
        <dbReference type="ARBA" id="ARBA00004370"/>
    </source>
</evidence>
<evidence type="ECO:0000259" key="9">
    <source>
        <dbReference type="PROSITE" id="PS50836"/>
    </source>
</evidence>
<dbReference type="AlphaFoldDB" id="A0A0A0K5A4"/>
<evidence type="ECO:0000256" key="2">
    <source>
        <dbReference type="ARBA" id="ARBA00022448"/>
    </source>
</evidence>
<dbReference type="OrthoDB" id="2419613at2759"/>
<sequence>MASFSTFFLFLTLISSSLSISHSLTCSSQSFPNRTFTNCQDLPYLHAFLHWSYNPKNSSLSIAFLAPPPTTAGWVAWAVNPTATGMAGSQAFLAAFFTKSLTVRTFNITSYNSVRPSPTLSFPFWDLASQSSDDLFAIFVTVKVPEKSSSLNQVWQVGASVDSSMGVPAVHEFKPDNLKSRGVLVFDGSVSPVGTPSPAPRPDHGGASAAPSTSVVGGVNETAAAPTPKASGLDKAGVPGIQRRNLGFVVLSWFLFAVWGIFSF</sequence>
<organism evidence="10 11">
    <name type="scientific">Cucumis sativus</name>
    <name type="common">Cucumber</name>
    <dbReference type="NCBI Taxonomy" id="3659"/>
    <lineage>
        <taxon>Eukaryota</taxon>
        <taxon>Viridiplantae</taxon>
        <taxon>Streptophyta</taxon>
        <taxon>Embryophyta</taxon>
        <taxon>Tracheophyta</taxon>
        <taxon>Spermatophyta</taxon>
        <taxon>Magnoliopsida</taxon>
        <taxon>eudicotyledons</taxon>
        <taxon>Gunneridae</taxon>
        <taxon>Pentapetalae</taxon>
        <taxon>rosids</taxon>
        <taxon>fabids</taxon>
        <taxon>Cucurbitales</taxon>
        <taxon>Cucurbitaceae</taxon>
        <taxon>Benincaseae</taxon>
        <taxon>Cucumis</taxon>
    </lineage>
</organism>
<evidence type="ECO:0000256" key="8">
    <source>
        <dbReference type="SAM" id="SignalP"/>
    </source>
</evidence>
<feature type="signal peptide" evidence="8">
    <location>
        <begin position="1"/>
        <end position="19"/>
    </location>
</feature>
<dbReference type="EMBL" id="CM002928">
    <property type="protein sequence ID" value="KGN44663.1"/>
    <property type="molecule type" value="Genomic_DNA"/>
</dbReference>
<keyword evidence="5 7" id="KW-0472">Membrane</keyword>
<dbReference type="PANTHER" id="PTHR23130">
    <property type="entry name" value="CYTOCHROME B561 AND DOMON DOMAIN-CONTAINING PROTEIN"/>
    <property type="match status" value="1"/>
</dbReference>
<reference evidence="10 11" key="2">
    <citation type="journal article" date="2009" name="PLoS ONE">
        <title>An integrated genetic and cytogenetic map of the cucumber genome.</title>
        <authorList>
            <person name="Ren Y."/>
            <person name="Zhang Z."/>
            <person name="Liu J."/>
            <person name="Staub J.E."/>
            <person name="Han Y."/>
            <person name="Cheng Z."/>
            <person name="Li X."/>
            <person name="Lu J."/>
            <person name="Miao H."/>
            <person name="Kang H."/>
            <person name="Xie B."/>
            <person name="Gu X."/>
            <person name="Wang X."/>
            <person name="Du Y."/>
            <person name="Jin W."/>
            <person name="Huang S."/>
        </authorList>
    </citation>
    <scope>NUCLEOTIDE SEQUENCE [LARGE SCALE GENOMIC DNA]</scope>
    <source>
        <strain evidence="11">cv. 9930</strain>
    </source>
</reference>
<dbReference type="Pfam" id="PF04526">
    <property type="entry name" value="DUF568"/>
    <property type="match status" value="1"/>
</dbReference>